<reference evidence="8" key="1">
    <citation type="submission" date="2021-02" db="EMBL/GenBank/DDBJ databases">
        <authorList>
            <person name="Dougan E. K."/>
            <person name="Rhodes N."/>
            <person name="Thang M."/>
            <person name="Chan C."/>
        </authorList>
    </citation>
    <scope>NUCLEOTIDE SEQUENCE</scope>
</reference>
<name>A0A812LGP1_SYMPI</name>
<dbReference type="CDD" id="cd18808">
    <property type="entry name" value="SF1_C_Upf1"/>
    <property type="match status" value="1"/>
</dbReference>
<dbReference type="InterPro" id="IPR041679">
    <property type="entry name" value="DNA2/NAM7-like_C"/>
</dbReference>
<dbReference type="AlphaFoldDB" id="A0A812LGP1"/>
<accession>A0A812LGP1</accession>
<feature type="region of interest" description="Disordered" evidence="5">
    <location>
        <begin position="218"/>
        <end position="259"/>
    </location>
</feature>
<feature type="domain" description="DNA2/NAM7 helicase helicase" evidence="6">
    <location>
        <begin position="271"/>
        <end position="570"/>
    </location>
</feature>
<proteinExistence type="predicted"/>
<dbReference type="PANTHER" id="PTHR10887">
    <property type="entry name" value="DNA2/NAM7 HELICASE FAMILY"/>
    <property type="match status" value="1"/>
</dbReference>
<comment type="caution">
    <text evidence="8">The sequence shown here is derived from an EMBL/GenBank/DDBJ whole genome shotgun (WGS) entry which is preliminary data.</text>
</comment>
<dbReference type="GO" id="GO:0005524">
    <property type="term" value="F:ATP binding"/>
    <property type="evidence" value="ECO:0007669"/>
    <property type="project" value="UniProtKB-KW"/>
</dbReference>
<feature type="domain" description="DNA2/NAM7 helicase-like C-terminal" evidence="7">
    <location>
        <begin position="582"/>
        <end position="767"/>
    </location>
</feature>
<feature type="compositionally biased region" description="Polar residues" evidence="5">
    <location>
        <begin position="863"/>
        <end position="875"/>
    </location>
</feature>
<dbReference type="Pfam" id="PF13086">
    <property type="entry name" value="AAA_11"/>
    <property type="match status" value="1"/>
</dbReference>
<keyword evidence="2" id="KW-0378">Hydrolase</keyword>
<dbReference type="Pfam" id="PF13087">
    <property type="entry name" value="AAA_12"/>
    <property type="match status" value="1"/>
</dbReference>
<dbReference type="SUPFAM" id="SSF52540">
    <property type="entry name" value="P-loop containing nucleoside triphosphate hydrolases"/>
    <property type="match status" value="1"/>
</dbReference>
<organism evidence="8 9">
    <name type="scientific">Symbiodinium pilosum</name>
    <name type="common">Dinoflagellate</name>
    <dbReference type="NCBI Taxonomy" id="2952"/>
    <lineage>
        <taxon>Eukaryota</taxon>
        <taxon>Sar</taxon>
        <taxon>Alveolata</taxon>
        <taxon>Dinophyceae</taxon>
        <taxon>Suessiales</taxon>
        <taxon>Symbiodiniaceae</taxon>
        <taxon>Symbiodinium</taxon>
    </lineage>
</organism>
<evidence type="ECO:0000256" key="2">
    <source>
        <dbReference type="ARBA" id="ARBA00022801"/>
    </source>
</evidence>
<dbReference type="Proteomes" id="UP000649617">
    <property type="component" value="Unassembled WGS sequence"/>
</dbReference>
<dbReference type="InterPro" id="IPR041677">
    <property type="entry name" value="DNA2/NAM7_AAA_11"/>
</dbReference>
<gene>
    <name evidence="8" type="primary">sen1</name>
    <name evidence="8" type="ORF">SPIL2461_LOCUS4373</name>
</gene>
<dbReference type="FunFam" id="3.40.50.300:FF:000326">
    <property type="entry name" value="P-loop containing nucleoside triphosphate hydrolase"/>
    <property type="match status" value="1"/>
</dbReference>
<feature type="compositionally biased region" description="Acidic residues" evidence="5">
    <location>
        <begin position="441"/>
        <end position="462"/>
    </location>
</feature>
<dbReference type="InterPro" id="IPR027417">
    <property type="entry name" value="P-loop_NTPase"/>
</dbReference>
<dbReference type="GO" id="GO:0004386">
    <property type="term" value="F:helicase activity"/>
    <property type="evidence" value="ECO:0007669"/>
    <property type="project" value="UniProtKB-KW"/>
</dbReference>
<evidence type="ECO:0000259" key="6">
    <source>
        <dbReference type="Pfam" id="PF13086"/>
    </source>
</evidence>
<sequence length="875" mass="95568">MAKKRKRVPPAREAALAFWACVLHRLDDAGADPGCAPLPARFSSAAAYYSSLATLVLAESRALARAARRVRNKPSEATLTSLTQISPGKAAKQRGVSEPLLCFKAHVLPGPGWPTLRTAWAVELRPPKEKKGALFFVERASTFSGHGQEISVHLCGYASPSWHWFQQSSDPIPALLRPLEDLVPSLRMWTACILAPKPPFLQQLVGARGAIHQIFSDSDSEAEATDPEGGMQQAKQMHSSDTEVSDSHVPPNSRQAGHREHREMKAFGQGLNVLQKEAISKILSSDGLQRRCHLLQGPPGTGKTRAVVALLQQLAQRHTLGAESGRILVSAPSNGAVQVALESFSKTQEGKRCPLCLVGVDDRVPPAGPLRAAFIHTRVQHANTLVKKSAVDASALPEAAEALRTLERSVPTAFLRLKLPRNVSTNFLQKCLDESGKDVDGNEDNEVDASETETSSDAESDSSTEQQHNSARRPLCGGPVQRLAELARRERFGEAPEFETQQLKAAAAVFCTLSCAGRPGLQMYLRDGIETVLVDEAAQAIEAETLVPLCLQPKQLVLVGDPMQLSATVCHSELARSAHFCRSMMERLMGLGQEYIMLQEQYRMHPEISRFPSARFYGGRLVDVLAGVSCQSHDLPPYAVVDIASGAEEIRRESHIINAREAEALAGFAKQLAYMHKRNRPAGSRCPALVVITFYNGQATLIRQLLGAEVGVEVHTVDSFQGSEAEVVLLSFVRANPQRRLGFLSEFRRLNVALTRAKRSLVVFANASLLAGQSSDDVSALFEDAGRRKLIWREEQLDQLLSLARLASRAGQAAHPREAAQLRRGRAKRSAARCETPKRGRLKRRRTVQAPADSPKETLLRPGTNSLGPPNFSRF</sequence>
<evidence type="ECO:0000256" key="1">
    <source>
        <dbReference type="ARBA" id="ARBA00022741"/>
    </source>
</evidence>
<evidence type="ECO:0000313" key="9">
    <source>
        <dbReference type="Proteomes" id="UP000649617"/>
    </source>
</evidence>
<dbReference type="OrthoDB" id="425326at2759"/>
<evidence type="ECO:0000256" key="3">
    <source>
        <dbReference type="ARBA" id="ARBA00022806"/>
    </source>
</evidence>
<dbReference type="Gene3D" id="3.40.50.300">
    <property type="entry name" value="P-loop containing nucleotide triphosphate hydrolases"/>
    <property type="match status" value="2"/>
</dbReference>
<dbReference type="GO" id="GO:0016787">
    <property type="term" value="F:hydrolase activity"/>
    <property type="evidence" value="ECO:0007669"/>
    <property type="project" value="UniProtKB-KW"/>
</dbReference>
<evidence type="ECO:0000256" key="4">
    <source>
        <dbReference type="ARBA" id="ARBA00022840"/>
    </source>
</evidence>
<dbReference type="InterPro" id="IPR045055">
    <property type="entry name" value="DNA2/NAM7-like"/>
</dbReference>
<dbReference type="PANTHER" id="PTHR10887:SF495">
    <property type="entry name" value="HELICASE SENATAXIN ISOFORM X1-RELATED"/>
    <property type="match status" value="1"/>
</dbReference>
<evidence type="ECO:0000259" key="7">
    <source>
        <dbReference type="Pfam" id="PF13087"/>
    </source>
</evidence>
<feature type="region of interest" description="Disordered" evidence="5">
    <location>
        <begin position="814"/>
        <end position="875"/>
    </location>
</feature>
<protein>
    <submittedName>
        <fullName evidence="8">Sen1 protein</fullName>
    </submittedName>
</protein>
<evidence type="ECO:0000313" key="8">
    <source>
        <dbReference type="EMBL" id="CAE7243957.1"/>
    </source>
</evidence>
<dbReference type="GO" id="GO:0005694">
    <property type="term" value="C:chromosome"/>
    <property type="evidence" value="ECO:0007669"/>
    <property type="project" value="UniProtKB-ARBA"/>
</dbReference>
<keyword evidence="1" id="KW-0547">Nucleotide-binding</keyword>
<keyword evidence="3" id="KW-0347">Helicase</keyword>
<feature type="region of interest" description="Disordered" evidence="5">
    <location>
        <begin position="434"/>
        <end position="476"/>
    </location>
</feature>
<dbReference type="EMBL" id="CAJNIZ010005714">
    <property type="protein sequence ID" value="CAE7243957.1"/>
    <property type="molecule type" value="Genomic_DNA"/>
</dbReference>
<dbReference type="InterPro" id="IPR047187">
    <property type="entry name" value="SF1_C_Upf1"/>
</dbReference>
<keyword evidence="4" id="KW-0067">ATP-binding</keyword>
<keyword evidence="9" id="KW-1185">Reference proteome</keyword>
<evidence type="ECO:0000256" key="5">
    <source>
        <dbReference type="SAM" id="MobiDB-lite"/>
    </source>
</evidence>